<dbReference type="PANTHER" id="PTHR47481:SF9">
    <property type="entry name" value="RETROTRANSPOSON GAG DOMAIN-CONTAINING PROTEIN"/>
    <property type="match status" value="1"/>
</dbReference>
<dbReference type="PANTHER" id="PTHR47481">
    <property type="match status" value="1"/>
</dbReference>
<gene>
    <name evidence="1" type="ORF">CK203_117271</name>
</gene>
<dbReference type="Pfam" id="PF14223">
    <property type="entry name" value="Retrotran_gag_2"/>
    <property type="match status" value="1"/>
</dbReference>
<dbReference type="AlphaFoldDB" id="A0A438C881"/>
<name>A0A438C881_VITVI</name>
<proteinExistence type="predicted"/>
<evidence type="ECO:0000313" key="2">
    <source>
        <dbReference type="Proteomes" id="UP000288805"/>
    </source>
</evidence>
<organism evidence="1 2">
    <name type="scientific">Vitis vinifera</name>
    <name type="common">Grape</name>
    <dbReference type="NCBI Taxonomy" id="29760"/>
    <lineage>
        <taxon>Eukaryota</taxon>
        <taxon>Viridiplantae</taxon>
        <taxon>Streptophyta</taxon>
        <taxon>Embryophyta</taxon>
        <taxon>Tracheophyta</taxon>
        <taxon>Spermatophyta</taxon>
        <taxon>Magnoliopsida</taxon>
        <taxon>eudicotyledons</taxon>
        <taxon>Gunneridae</taxon>
        <taxon>Pentapetalae</taxon>
        <taxon>rosids</taxon>
        <taxon>Vitales</taxon>
        <taxon>Vitaceae</taxon>
        <taxon>Viteae</taxon>
        <taxon>Vitis</taxon>
    </lineage>
</organism>
<evidence type="ECO:0008006" key="3">
    <source>
        <dbReference type="Google" id="ProtNLM"/>
    </source>
</evidence>
<dbReference type="EMBL" id="QGNW01002473">
    <property type="protein sequence ID" value="RVW19475.1"/>
    <property type="molecule type" value="Genomic_DNA"/>
</dbReference>
<accession>A0A438C881</accession>
<evidence type="ECO:0000313" key="1">
    <source>
        <dbReference type="EMBL" id="RVW19475.1"/>
    </source>
</evidence>
<reference evidence="1 2" key="1">
    <citation type="journal article" date="2018" name="PLoS Genet.">
        <title>Population sequencing reveals clonal diversity and ancestral inbreeding in the grapevine cultivar Chardonnay.</title>
        <authorList>
            <person name="Roach M.J."/>
            <person name="Johnson D.L."/>
            <person name="Bohlmann J."/>
            <person name="van Vuuren H.J."/>
            <person name="Jones S.J."/>
            <person name="Pretorius I.S."/>
            <person name="Schmidt S.A."/>
            <person name="Borneman A.R."/>
        </authorList>
    </citation>
    <scope>NUCLEOTIDE SEQUENCE [LARGE SCALE GENOMIC DNA]</scope>
    <source>
        <strain evidence="2">cv. Chardonnay</strain>
        <tissue evidence="1">Leaf</tissue>
    </source>
</reference>
<comment type="caution">
    <text evidence="1">The sequence shown here is derived from an EMBL/GenBank/DDBJ whole genome shotgun (WGS) entry which is preliminary data.</text>
</comment>
<dbReference type="Proteomes" id="UP000288805">
    <property type="component" value="Unassembled WGS sequence"/>
</dbReference>
<sequence>MVSEQSQTSNEYLSFLASYDMVAISASTTDSPIITINAATTINEKLTPSTFPQWRAQFEALLIDYDLIDFVMFLHGIKVIVDELAIIDHPVSDDDLTLYILNGLGPEFREIVAPIRARETSLKFEEIHDLLIGHESYLRQLENQSAATFVSTAHYSHRQGASSQGKIHKWLDSAASHNMTTDLSNLSINYEYDGTDEVVIGDGSGLDHGGDTT</sequence>
<protein>
    <recommendedName>
        <fullName evidence="3">Retrovirus-related Pol polyprotein from transposon RE1</fullName>
    </recommendedName>
</protein>